<proteinExistence type="predicted"/>
<feature type="domain" description="C2H2-type" evidence="6">
    <location>
        <begin position="278"/>
        <end position="305"/>
    </location>
</feature>
<dbReference type="Pfam" id="PF00096">
    <property type="entry name" value="zf-C2H2"/>
    <property type="match status" value="8"/>
</dbReference>
<feature type="domain" description="C2H2-type" evidence="6">
    <location>
        <begin position="306"/>
        <end position="333"/>
    </location>
</feature>
<organism evidence="7 8">
    <name type="scientific">Periplaneta americana</name>
    <name type="common">American cockroach</name>
    <name type="synonym">Blatta americana</name>
    <dbReference type="NCBI Taxonomy" id="6978"/>
    <lineage>
        <taxon>Eukaryota</taxon>
        <taxon>Metazoa</taxon>
        <taxon>Ecdysozoa</taxon>
        <taxon>Arthropoda</taxon>
        <taxon>Hexapoda</taxon>
        <taxon>Insecta</taxon>
        <taxon>Pterygota</taxon>
        <taxon>Neoptera</taxon>
        <taxon>Polyneoptera</taxon>
        <taxon>Dictyoptera</taxon>
        <taxon>Blattodea</taxon>
        <taxon>Blattoidea</taxon>
        <taxon>Blattidae</taxon>
        <taxon>Blattinae</taxon>
        <taxon>Periplaneta</taxon>
    </lineage>
</organism>
<evidence type="ECO:0000256" key="1">
    <source>
        <dbReference type="ARBA" id="ARBA00022723"/>
    </source>
</evidence>
<gene>
    <name evidence="7" type="ORF">ANN_27533</name>
</gene>
<evidence type="ECO:0000256" key="3">
    <source>
        <dbReference type="ARBA" id="ARBA00022771"/>
    </source>
</evidence>
<dbReference type="PROSITE" id="PS50157">
    <property type="entry name" value="ZINC_FINGER_C2H2_2"/>
    <property type="match status" value="8"/>
</dbReference>
<dbReference type="Gene3D" id="3.30.160.60">
    <property type="entry name" value="Classic Zinc Finger"/>
    <property type="match status" value="8"/>
</dbReference>
<sequence length="438" mass="49196">MSPGSITECYPAFARIGLRENPGKKLNQVACPYRDSNPGHLVSRPDALTFTQWIVRIKLKYFLKGGNLIHLHVAEIKTECMDDRYEVKSEMPLAETAVAFDFPIVKSEAEEVFCGLDQVKEEVKLEVTAEENEILAESVAATHTSEVTRICENIPREDLHTDDKKYDCDVCGKCFPDSASLKSHDVVHTGKKRFSCDVCGKCFSRSANLNMHSRVHTVKKSFSCDVCGKCFSHSGDFKKHLSVHTGEKPFSCDLCGKFFSRLTNLNTHSRIHTGLKPFSCDVCGKCFSHSGCLKRHSRLHTGEKPFNCDVCGRSFSYPGSLKLHLRIHTGERPYKCDVCGKCYAESSHLKTHARVHTGEKPYKCNHCGKNFSESGHLKRHARLHKRQILQEPYLWQHLRGIQSPQSACVEYRSCDFGTVVSVGTSDKPVSGLQITPHL</sequence>
<dbReference type="Proteomes" id="UP001148838">
    <property type="component" value="Unassembled WGS sequence"/>
</dbReference>
<keyword evidence="3 5" id="KW-0863">Zinc-finger</keyword>
<dbReference type="InterPro" id="IPR036236">
    <property type="entry name" value="Znf_C2H2_sf"/>
</dbReference>
<dbReference type="SUPFAM" id="SSF57667">
    <property type="entry name" value="beta-beta-alpha zinc fingers"/>
    <property type="match status" value="4"/>
</dbReference>
<feature type="domain" description="C2H2-type" evidence="6">
    <location>
        <begin position="334"/>
        <end position="361"/>
    </location>
</feature>
<comment type="caution">
    <text evidence="7">The sequence shown here is derived from an EMBL/GenBank/DDBJ whole genome shotgun (WGS) entry which is preliminary data.</text>
</comment>
<keyword evidence="1" id="KW-0479">Metal-binding</keyword>
<feature type="domain" description="C2H2-type" evidence="6">
    <location>
        <begin position="362"/>
        <end position="384"/>
    </location>
</feature>
<name>A0ABQ8RW10_PERAM</name>
<feature type="domain" description="C2H2-type" evidence="6">
    <location>
        <begin position="222"/>
        <end position="249"/>
    </location>
</feature>
<evidence type="ECO:0000256" key="4">
    <source>
        <dbReference type="ARBA" id="ARBA00022833"/>
    </source>
</evidence>
<dbReference type="InterPro" id="IPR013087">
    <property type="entry name" value="Znf_C2H2_type"/>
</dbReference>
<dbReference type="EMBL" id="JAJSOF020000041">
    <property type="protein sequence ID" value="KAJ4425907.1"/>
    <property type="molecule type" value="Genomic_DNA"/>
</dbReference>
<feature type="domain" description="C2H2-type" evidence="6">
    <location>
        <begin position="250"/>
        <end position="277"/>
    </location>
</feature>
<evidence type="ECO:0000256" key="2">
    <source>
        <dbReference type="ARBA" id="ARBA00022737"/>
    </source>
</evidence>
<accession>A0ABQ8RW10</accession>
<evidence type="ECO:0000256" key="5">
    <source>
        <dbReference type="PROSITE-ProRule" id="PRU00042"/>
    </source>
</evidence>
<feature type="domain" description="C2H2-type" evidence="6">
    <location>
        <begin position="166"/>
        <end position="193"/>
    </location>
</feature>
<keyword evidence="4" id="KW-0862">Zinc</keyword>
<protein>
    <recommendedName>
        <fullName evidence="6">C2H2-type domain-containing protein</fullName>
    </recommendedName>
</protein>
<dbReference type="PROSITE" id="PS00028">
    <property type="entry name" value="ZINC_FINGER_C2H2_1"/>
    <property type="match status" value="8"/>
</dbReference>
<feature type="domain" description="C2H2-type" evidence="6">
    <location>
        <begin position="194"/>
        <end position="221"/>
    </location>
</feature>
<dbReference type="SMART" id="SM00355">
    <property type="entry name" value="ZnF_C2H2"/>
    <property type="match status" value="8"/>
</dbReference>
<reference evidence="7 8" key="1">
    <citation type="journal article" date="2022" name="Allergy">
        <title>Genome assembly and annotation of Periplaneta americana reveal a comprehensive cockroach allergen profile.</title>
        <authorList>
            <person name="Wang L."/>
            <person name="Xiong Q."/>
            <person name="Saelim N."/>
            <person name="Wang L."/>
            <person name="Nong W."/>
            <person name="Wan A.T."/>
            <person name="Shi M."/>
            <person name="Liu X."/>
            <person name="Cao Q."/>
            <person name="Hui J.H.L."/>
            <person name="Sookrung N."/>
            <person name="Leung T.F."/>
            <person name="Tungtrongchitr A."/>
            <person name="Tsui S.K.W."/>
        </authorList>
    </citation>
    <scope>NUCLEOTIDE SEQUENCE [LARGE SCALE GENOMIC DNA]</scope>
    <source>
        <strain evidence="7">PWHHKU_190912</strain>
    </source>
</reference>
<dbReference type="PANTHER" id="PTHR19818">
    <property type="entry name" value="ZINC FINGER PROTEIN ZIC AND GLI"/>
    <property type="match status" value="1"/>
</dbReference>
<evidence type="ECO:0000313" key="8">
    <source>
        <dbReference type="Proteomes" id="UP001148838"/>
    </source>
</evidence>
<dbReference type="InterPro" id="IPR050329">
    <property type="entry name" value="GLI_C2H2-zinc-finger"/>
</dbReference>
<evidence type="ECO:0000313" key="7">
    <source>
        <dbReference type="EMBL" id="KAJ4425907.1"/>
    </source>
</evidence>
<keyword evidence="2" id="KW-0677">Repeat</keyword>
<evidence type="ECO:0000259" key="6">
    <source>
        <dbReference type="PROSITE" id="PS50157"/>
    </source>
</evidence>
<dbReference type="PANTHER" id="PTHR19818:SF161">
    <property type="entry name" value="C2H2-TYPE DOMAIN-CONTAINING PROTEIN"/>
    <property type="match status" value="1"/>
</dbReference>
<keyword evidence="8" id="KW-1185">Reference proteome</keyword>